<feature type="non-terminal residue" evidence="1">
    <location>
        <position position="325"/>
    </location>
</feature>
<dbReference type="OrthoDB" id="9797653at2"/>
<proteinExistence type="predicted"/>
<dbReference type="Proteomes" id="UP000239322">
    <property type="component" value="Unassembled WGS sequence"/>
</dbReference>
<dbReference type="EMBL" id="PVLV01000664">
    <property type="protein sequence ID" value="PRH75813.1"/>
    <property type="molecule type" value="Genomic_DNA"/>
</dbReference>
<keyword evidence="2" id="KW-1185">Reference proteome</keyword>
<gene>
    <name evidence="1" type="ORF">C6N75_28965</name>
</gene>
<dbReference type="PANTHER" id="PTHR48228">
    <property type="entry name" value="SUCCINYL-COA--D-CITRAMALATE COA-TRANSFERASE"/>
    <property type="match status" value="1"/>
</dbReference>
<dbReference type="Gene3D" id="3.40.50.10540">
    <property type="entry name" value="Crotonobetainyl-coa:carnitine coa-transferase, domain 1"/>
    <property type="match status" value="1"/>
</dbReference>
<dbReference type="InterPro" id="IPR003673">
    <property type="entry name" value="CoA-Trfase_fam_III"/>
</dbReference>
<dbReference type="InterPro" id="IPR044855">
    <property type="entry name" value="CoA-Trfase_III_dom3_sf"/>
</dbReference>
<evidence type="ECO:0000313" key="1">
    <source>
        <dbReference type="EMBL" id="PRH75813.1"/>
    </source>
</evidence>
<dbReference type="SUPFAM" id="SSF89796">
    <property type="entry name" value="CoA-transferase family III (CaiB/BaiF)"/>
    <property type="match status" value="1"/>
</dbReference>
<evidence type="ECO:0000313" key="2">
    <source>
        <dbReference type="Proteomes" id="UP000239322"/>
    </source>
</evidence>
<dbReference type="Gene3D" id="3.30.1540.10">
    <property type="entry name" value="formyl-coa transferase, domain 3"/>
    <property type="match status" value="1"/>
</dbReference>
<dbReference type="GO" id="GO:0003824">
    <property type="term" value="F:catalytic activity"/>
    <property type="evidence" value="ECO:0007669"/>
    <property type="project" value="InterPro"/>
</dbReference>
<reference evidence="1 2" key="1">
    <citation type="submission" date="2018-03" db="EMBL/GenBank/DDBJ databases">
        <title>Novel Streptomyces sp. from soil.</title>
        <authorList>
            <person name="Tan G.Y.A."/>
            <person name="Lee Z.Y."/>
        </authorList>
    </citation>
    <scope>NUCLEOTIDE SEQUENCE [LARGE SCALE GENOMIC DNA]</scope>
    <source>
        <strain evidence="1 2">ST5x</strain>
    </source>
</reference>
<dbReference type="InterPro" id="IPR050509">
    <property type="entry name" value="CoA-transferase_III"/>
</dbReference>
<dbReference type="InterPro" id="IPR023606">
    <property type="entry name" value="CoA-Trfase_III_dom_1_sf"/>
</dbReference>
<name>A0A2S9PN51_9ACTN</name>
<dbReference type="RefSeq" id="WP_105871818.1">
    <property type="nucleotide sequence ID" value="NZ_PVLV01000664.1"/>
</dbReference>
<dbReference type="PANTHER" id="PTHR48228:SF5">
    <property type="entry name" value="ALPHA-METHYLACYL-COA RACEMASE"/>
    <property type="match status" value="1"/>
</dbReference>
<organism evidence="1 2">
    <name type="scientific">Streptomyces solincola</name>
    <dbReference type="NCBI Taxonomy" id="2100817"/>
    <lineage>
        <taxon>Bacteria</taxon>
        <taxon>Bacillati</taxon>
        <taxon>Actinomycetota</taxon>
        <taxon>Actinomycetes</taxon>
        <taxon>Kitasatosporales</taxon>
        <taxon>Streptomycetaceae</taxon>
        <taxon>Streptomyces</taxon>
    </lineage>
</organism>
<accession>A0A2S9PN51</accession>
<dbReference type="Pfam" id="PF02515">
    <property type="entry name" value="CoA_transf_3"/>
    <property type="match status" value="1"/>
</dbReference>
<sequence length="325" mass="33880">MTAPSHGPLAGVRVVELAGIGPGPFAAMLLADLGADVVRVDRPGGAGLGIDPARDLTNRNKRSVLVDLKAGDGPARVLDLAERADILIEGYRPGVAERLGVGPDACHARNPRLVYGRMTGWGQGGPLAPRAGHDISYLAVSGTLSMIGRADEPPTVPANLLGDYAGGSLYLVAGVLAALHHARSEGGAGQVVDAAVADGAAHLATMLHGMLDAGAWQDRRGTNLLDGGCPFYGSYRTSDGQYMAVGALEQRFYDEFARLLGLGEAAALRDDPARWGELRDAVAARFATRTRAEWTALFEPADACVSPVLSMREAPAHPHLAARST</sequence>
<protein>
    <submittedName>
        <fullName evidence="1">Carnitine dehydratase</fullName>
    </submittedName>
</protein>
<dbReference type="AlphaFoldDB" id="A0A2S9PN51"/>
<comment type="caution">
    <text evidence="1">The sequence shown here is derived from an EMBL/GenBank/DDBJ whole genome shotgun (WGS) entry which is preliminary data.</text>
</comment>